<dbReference type="Proteomes" id="UP000187012">
    <property type="component" value="Unassembled WGS sequence"/>
</dbReference>
<keyword evidence="2" id="KW-1185">Reference proteome</keyword>
<sequence length="59" mass="6544">MTFWNPYCRAVLGQLPLPSFVRSELVNAALTVPNVRVHHRASLRGAVRSSAEHRSGACR</sequence>
<accession>A0A1N7RKC4</accession>
<name>A0A1N7RKC4_9BURK</name>
<protein>
    <submittedName>
        <fullName evidence="1">Uncharacterized protein</fullName>
    </submittedName>
</protein>
<evidence type="ECO:0000313" key="1">
    <source>
        <dbReference type="EMBL" id="SIT35566.1"/>
    </source>
</evidence>
<dbReference type="EMBL" id="CYGX02000005">
    <property type="protein sequence ID" value="SIT35566.1"/>
    <property type="molecule type" value="Genomic_DNA"/>
</dbReference>
<reference evidence="1 2" key="1">
    <citation type="submission" date="2016-12" db="EMBL/GenBank/DDBJ databases">
        <authorList>
            <person name="Song W.-J."/>
            <person name="Kurnit D.M."/>
        </authorList>
    </citation>
    <scope>NUCLEOTIDE SEQUENCE [LARGE SCALE GENOMIC DNA]</scope>
    <source>
        <strain evidence="1 2">STM7296</strain>
    </source>
</reference>
<proteinExistence type="predicted"/>
<dbReference type="AlphaFoldDB" id="A0A1N7RKC4"/>
<gene>
    <name evidence="1" type="ORF">BN2475_50092</name>
</gene>
<evidence type="ECO:0000313" key="2">
    <source>
        <dbReference type="Proteomes" id="UP000187012"/>
    </source>
</evidence>
<organism evidence="1 2">
    <name type="scientific">Paraburkholderia ribeironis</name>
    <dbReference type="NCBI Taxonomy" id="1247936"/>
    <lineage>
        <taxon>Bacteria</taxon>
        <taxon>Pseudomonadati</taxon>
        <taxon>Pseudomonadota</taxon>
        <taxon>Betaproteobacteria</taxon>
        <taxon>Burkholderiales</taxon>
        <taxon>Burkholderiaceae</taxon>
        <taxon>Paraburkholderia</taxon>
    </lineage>
</organism>